<name>V3ZBJ3_LOTGI</name>
<dbReference type="GeneID" id="20251125"/>
<organism evidence="1 2">
    <name type="scientific">Lottia gigantea</name>
    <name type="common">Giant owl limpet</name>
    <dbReference type="NCBI Taxonomy" id="225164"/>
    <lineage>
        <taxon>Eukaryota</taxon>
        <taxon>Metazoa</taxon>
        <taxon>Spiralia</taxon>
        <taxon>Lophotrochozoa</taxon>
        <taxon>Mollusca</taxon>
        <taxon>Gastropoda</taxon>
        <taxon>Patellogastropoda</taxon>
        <taxon>Lottioidea</taxon>
        <taxon>Lottiidae</taxon>
        <taxon>Lottia</taxon>
    </lineage>
</organism>
<dbReference type="HOGENOM" id="CLU_1236292_0_0_1"/>
<gene>
    <name evidence="1" type="ORF">LOTGIDRAFT_239621</name>
</gene>
<dbReference type="AlphaFoldDB" id="V3ZBJ3"/>
<evidence type="ECO:0000313" key="1">
    <source>
        <dbReference type="EMBL" id="ESO88378.1"/>
    </source>
</evidence>
<protein>
    <submittedName>
        <fullName evidence="1">Uncharacterized protein</fullName>
    </submittedName>
</protein>
<keyword evidence="2" id="KW-1185">Reference proteome</keyword>
<proteinExistence type="predicted"/>
<dbReference type="KEGG" id="lgi:LOTGIDRAFT_239621"/>
<evidence type="ECO:0000313" key="2">
    <source>
        <dbReference type="Proteomes" id="UP000030746"/>
    </source>
</evidence>
<reference evidence="1 2" key="1">
    <citation type="journal article" date="2013" name="Nature">
        <title>Insights into bilaterian evolution from three spiralian genomes.</title>
        <authorList>
            <person name="Simakov O."/>
            <person name="Marletaz F."/>
            <person name="Cho S.J."/>
            <person name="Edsinger-Gonzales E."/>
            <person name="Havlak P."/>
            <person name="Hellsten U."/>
            <person name="Kuo D.H."/>
            <person name="Larsson T."/>
            <person name="Lv J."/>
            <person name="Arendt D."/>
            <person name="Savage R."/>
            <person name="Osoegawa K."/>
            <person name="de Jong P."/>
            <person name="Grimwood J."/>
            <person name="Chapman J.A."/>
            <person name="Shapiro H."/>
            <person name="Aerts A."/>
            <person name="Otillar R.P."/>
            <person name="Terry A.Y."/>
            <person name="Boore J.L."/>
            <person name="Grigoriev I.V."/>
            <person name="Lindberg D.R."/>
            <person name="Seaver E.C."/>
            <person name="Weisblat D.A."/>
            <person name="Putnam N.H."/>
            <person name="Rokhsar D.S."/>
        </authorList>
    </citation>
    <scope>NUCLEOTIDE SEQUENCE [LARGE SCALE GENOMIC DNA]</scope>
</reference>
<dbReference type="RefSeq" id="XP_009060933.1">
    <property type="nucleotide sequence ID" value="XM_009062685.1"/>
</dbReference>
<dbReference type="Proteomes" id="UP000030746">
    <property type="component" value="Unassembled WGS sequence"/>
</dbReference>
<dbReference type="EMBL" id="KB202716">
    <property type="protein sequence ID" value="ESO88378.1"/>
    <property type="molecule type" value="Genomic_DNA"/>
</dbReference>
<dbReference type="CTD" id="20251125"/>
<sequence>MRYPIFDQYCPYVDQNIQTCVDEMYRSSPTPEISSIILKIQGTSILNPSNYFTIIDEICRNKITFDSFLSCAYPYVQNCMGDYRDELLAPWRNFTYGFTYLCRYRGAKELNIECFKNNTLQGPVAKDRIMDFSNTVEKCRIDQSRTLPVSDSTNARQKTINDHCINYNVGYDCVRRIFADRCHRTRNHIKVFYDYLRPGECSAPFCHASIILLLCSLLITKYFL</sequence>
<accession>V3ZBJ3</accession>